<organism evidence="2 3">
    <name type="scientific">Novipirellula herctigrandis</name>
    <dbReference type="NCBI Taxonomy" id="2527986"/>
    <lineage>
        <taxon>Bacteria</taxon>
        <taxon>Pseudomonadati</taxon>
        <taxon>Planctomycetota</taxon>
        <taxon>Planctomycetia</taxon>
        <taxon>Pirellulales</taxon>
        <taxon>Pirellulaceae</taxon>
        <taxon>Novipirellula</taxon>
    </lineage>
</organism>
<gene>
    <name evidence="2" type="ORF">CA13_57840</name>
</gene>
<feature type="signal peptide" evidence="1">
    <location>
        <begin position="1"/>
        <end position="23"/>
    </location>
</feature>
<keyword evidence="1" id="KW-0732">Signal</keyword>
<feature type="chain" id="PRO_5022826427" evidence="1">
    <location>
        <begin position="24"/>
        <end position="220"/>
    </location>
</feature>
<protein>
    <submittedName>
        <fullName evidence="2">Uncharacterized protein</fullName>
    </submittedName>
</protein>
<keyword evidence="3" id="KW-1185">Reference proteome</keyword>
<evidence type="ECO:0000256" key="1">
    <source>
        <dbReference type="SAM" id="SignalP"/>
    </source>
</evidence>
<reference evidence="2 3" key="1">
    <citation type="submission" date="2019-02" db="EMBL/GenBank/DDBJ databases">
        <title>Deep-cultivation of Planctomycetes and their phenomic and genomic characterization uncovers novel biology.</title>
        <authorList>
            <person name="Wiegand S."/>
            <person name="Jogler M."/>
            <person name="Boedeker C."/>
            <person name="Pinto D."/>
            <person name="Vollmers J."/>
            <person name="Rivas-Marin E."/>
            <person name="Kohn T."/>
            <person name="Peeters S.H."/>
            <person name="Heuer A."/>
            <person name="Rast P."/>
            <person name="Oberbeckmann S."/>
            <person name="Bunk B."/>
            <person name="Jeske O."/>
            <person name="Meyerdierks A."/>
            <person name="Storesund J.E."/>
            <person name="Kallscheuer N."/>
            <person name="Luecker S."/>
            <person name="Lage O.M."/>
            <person name="Pohl T."/>
            <person name="Merkel B.J."/>
            <person name="Hornburger P."/>
            <person name="Mueller R.-W."/>
            <person name="Bruemmer F."/>
            <person name="Labrenz M."/>
            <person name="Spormann A.M."/>
            <person name="Op Den Camp H."/>
            <person name="Overmann J."/>
            <person name="Amann R."/>
            <person name="Jetten M.S.M."/>
            <person name="Mascher T."/>
            <person name="Medema M.H."/>
            <person name="Devos D.P."/>
            <person name="Kaster A.-K."/>
            <person name="Ovreas L."/>
            <person name="Rohde M."/>
            <person name="Galperin M.Y."/>
            <person name="Jogler C."/>
        </authorList>
    </citation>
    <scope>NUCLEOTIDE SEQUENCE [LARGE SCALE GENOMIC DNA]</scope>
    <source>
        <strain evidence="2 3">CA13</strain>
    </source>
</reference>
<sequence length="220" mass="25226" precursor="true">MNRSLTTLLLMLQVSILAGGALADQVLFPNSEFWSGSIETKYRCSAEGEAPFVDSEKCEIELRFTEEKMIGKNRFLIPAEYYPPPARIGYHRSYFSYAESMPMKVAKLPTLEELKTIKNERDLQAVLTSLPWPARAYASSTAETWTPQRDRSKEGLPFDIEFTWTSSERWFQYAATKEGSIRVIAVYVKFAEPKLFPRDVRSLLVREGWLKLEKSNGVHP</sequence>
<accession>A0A5C5ZAZ6</accession>
<comment type="caution">
    <text evidence="2">The sequence shown here is derived from an EMBL/GenBank/DDBJ whole genome shotgun (WGS) entry which is preliminary data.</text>
</comment>
<dbReference type="EMBL" id="SJPJ01000001">
    <property type="protein sequence ID" value="TWT84307.1"/>
    <property type="molecule type" value="Genomic_DNA"/>
</dbReference>
<proteinExistence type="predicted"/>
<evidence type="ECO:0000313" key="2">
    <source>
        <dbReference type="EMBL" id="TWT84307.1"/>
    </source>
</evidence>
<dbReference type="Proteomes" id="UP000315010">
    <property type="component" value="Unassembled WGS sequence"/>
</dbReference>
<dbReference type="AlphaFoldDB" id="A0A5C5ZAZ6"/>
<name>A0A5C5ZAZ6_9BACT</name>
<evidence type="ECO:0000313" key="3">
    <source>
        <dbReference type="Proteomes" id="UP000315010"/>
    </source>
</evidence>
<dbReference type="RefSeq" id="WP_146401965.1">
    <property type="nucleotide sequence ID" value="NZ_SJPJ01000001.1"/>
</dbReference>